<keyword evidence="4" id="KW-1185">Reference proteome</keyword>
<reference evidence="3" key="1">
    <citation type="submission" date="2021-01" db="EMBL/GenBank/DDBJ databases">
        <authorList>
            <consortium name="Genoscope - CEA"/>
            <person name="William W."/>
        </authorList>
    </citation>
    <scope>NUCLEOTIDE SEQUENCE</scope>
</reference>
<keyword evidence="2" id="KW-1133">Transmembrane helix</keyword>
<protein>
    <recommendedName>
        <fullName evidence="5">Transmembrane protein</fullName>
    </recommendedName>
</protein>
<evidence type="ECO:0000313" key="4">
    <source>
        <dbReference type="Proteomes" id="UP000689195"/>
    </source>
</evidence>
<comment type="caution">
    <text evidence="3">The sequence shown here is derived from an EMBL/GenBank/DDBJ whole genome shotgun (WGS) entry which is preliminary data.</text>
</comment>
<name>A0A8S1SUT8_9CILI</name>
<feature type="compositionally biased region" description="Low complexity" evidence="1">
    <location>
        <begin position="33"/>
        <end position="47"/>
    </location>
</feature>
<evidence type="ECO:0000256" key="2">
    <source>
        <dbReference type="SAM" id="Phobius"/>
    </source>
</evidence>
<keyword evidence="2" id="KW-0812">Transmembrane</keyword>
<evidence type="ECO:0000256" key="1">
    <source>
        <dbReference type="SAM" id="MobiDB-lite"/>
    </source>
</evidence>
<organism evidence="3 4">
    <name type="scientific">Paramecium pentaurelia</name>
    <dbReference type="NCBI Taxonomy" id="43138"/>
    <lineage>
        <taxon>Eukaryota</taxon>
        <taxon>Sar</taxon>
        <taxon>Alveolata</taxon>
        <taxon>Ciliophora</taxon>
        <taxon>Intramacronucleata</taxon>
        <taxon>Oligohymenophorea</taxon>
        <taxon>Peniculida</taxon>
        <taxon>Parameciidae</taxon>
        <taxon>Paramecium</taxon>
    </lineage>
</organism>
<dbReference type="Proteomes" id="UP000689195">
    <property type="component" value="Unassembled WGS sequence"/>
</dbReference>
<dbReference type="OrthoDB" id="302672at2759"/>
<evidence type="ECO:0000313" key="3">
    <source>
        <dbReference type="EMBL" id="CAD8144695.1"/>
    </source>
</evidence>
<accession>A0A8S1SUT8</accession>
<evidence type="ECO:0008006" key="5">
    <source>
        <dbReference type="Google" id="ProtNLM"/>
    </source>
</evidence>
<gene>
    <name evidence="3" type="ORF">PPENT_87.1.T0130354</name>
</gene>
<dbReference type="EMBL" id="CAJJDO010000013">
    <property type="protein sequence ID" value="CAD8144695.1"/>
    <property type="molecule type" value="Genomic_DNA"/>
</dbReference>
<feature type="region of interest" description="Disordered" evidence="1">
    <location>
        <begin position="1"/>
        <end position="47"/>
    </location>
</feature>
<feature type="transmembrane region" description="Helical" evidence="2">
    <location>
        <begin position="277"/>
        <end position="297"/>
    </location>
</feature>
<dbReference type="AlphaFoldDB" id="A0A8S1SUT8"/>
<sequence length="310" mass="36112">MKSSTKPQIIVTPIPKYQVTEEDDELPNPMLESISSQKSQPSYSSPSRCKKLILKLNKSDQRKDHYKQYHQFKISTTEEQKGSYQRQYKQMDSLLPLLKLVQLNQKKNKTECFNGEEITIEQKVYFFPTKEILNIFKQSGDGIPITYEIVEDDEDKTMQQSISISEKMIKSMNVIKTFKKATNKIKSVYSFPKVLKQFEEENKRKQQADKMNQFINDNSFILKSDHSLGDQIIKSKSQSPQKDQINDSQHLQQVKIEQQNKQKPQRLSQIIQNSKTILKNTSLVICIFLLILLLAYIKTLNSLPPQIEDL</sequence>
<proteinExistence type="predicted"/>
<keyword evidence="2" id="KW-0472">Membrane</keyword>